<dbReference type="EMBL" id="JAKMXF010000340">
    <property type="protein sequence ID" value="KAI6647624.1"/>
    <property type="molecule type" value="Genomic_DNA"/>
</dbReference>
<evidence type="ECO:0000259" key="1">
    <source>
        <dbReference type="PROSITE" id="PS50097"/>
    </source>
</evidence>
<dbReference type="Pfam" id="PF00651">
    <property type="entry name" value="BTB"/>
    <property type="match status" value="1"/>
</dbReference>
<feature type="domain" description="BTB" evidence="1">
    <location>
        <begin position="101"/>
        <end position="169"/>
    </location>
</feature>
<dbReference type="AlphaFoldDB" id="A0AAV7JFN2"/>
<protein>
    <recommendedName>
        <fullName evidence="1">BTB domain-containing protein</fullName>
    </recommendedName>
</protein>
<dbReference type="SUPFAM" id="SSF54695">
    <property type="entry name" value="POZ domain"/>
    <property type="match status" value="1"/>
</dbReference>
<proteinExistence type="predicted"/>
<dbReference type="CDD" id="cd18186">
    <property type="entry name" value="BTB_POZ_ZBTB_KLHL-like"/>
    <property type="match status" value="1"/>
</dbReference>
<dbReference type="InterPro" id="IPR011333">
    <property type="entry name" value="SKP1/BTB/POZ_sf"/>
</dbReference>
<comment type="caution">
    <text evidence="2">The sequence shown here is derived from an EMBL/GenBank/DDBJ whole genome shotgun (WGS) entry which is preliminary data.</text>
</comment>
<name>A0AAV7JFN2_9METZ</name>
<dbReference type="PROSITE" id="PS50097">
    <property type="entry name" value="BTB"/>
    <property type="match status" value="1"/>
</dbReference>
<evidence type="ECO:0000313" key="2">
    <source>
        <dbReference type="EMBL" id="KAI6647624.1"/>
    </source>
</evidence>
<accession>A0AAV7JFN2</accession>
<gene>
    <name evidence="2" type="ORF">LOD99_8698</name>
</gene>
<organism evidence="2 3">
    <name type="scientific">Oopsacas minuta</name>
    <dbReference type="NCBI Taxonomy" id="111878"/>
    <lineage>
        <taxon>Eukaryota</taxon>
        <taxon>Metazoa</taxon>
        <taxon>Porifera</taxon>
        <taxon>Hexactinellida</taxon>
        <taxon>Hexasterophora</taxon>
        <taxon>Lyssacinosida</taxon>
        <taxon>Leucopsacidae</taxon>
        <taxon>Oopsacas</taxon>
    </lineage>
</organism>
<dbReference type="Gene3D" id="3.30.710.10">
    <property type="entry name" value="Potassium Channel Kv1.1, Chain A"/>
    <property type="match status" value="1"/>
</dbReference>
<dbReference type="InterPro" id="IPR000210">
    <property type="entry name" value="BTB/POZ_dom"/>
</dbReference>
<dbReference type="Proteomes" id="UP001165289">
    <property type="component" value="Unassembled WGS sequence"/>
</dbReference>
<keyword evidence="3" id="KW-1185">Reference proteome</keyword>
<evidence type="ECO:0000313" key="3">
    <source>
        <dbReference type="Proteomes" id="UP001165289"/>
    </source>
</evidence>
<reference evidence="2 3" key="1">
    <citation type="journal article" date="2023" name="BMC Biol.">
        <title>The compact genome of the sponge Oopsacas minuta (Hexactinellida) is lacking key metazoan core genes.</title>
        <authorList>
            <person name="Santini S."/>
            <person name="Schenkelaars Q."/>
            <person name="Jourda C."/>
            <person name="Duchesne M."/>
            <person name="Belahbib H."/>
            <person name="Rocher C."/>
            <person name="Selva M."/>
            <person name="Riesgo A."/>
            <person name="Vervoort M."/>
            <person name="Leys S.P."/>
            <person name="Kodjabachian L."/>
            <person name="Le Bivic A."/>
            <person name="Borchiellini C."/>
            <person name="Claverie J.M."/>
            <person name="Renard E."/>
        </authorList>
    </citation>
    <scope>NUCLEOTIDE SEQUENCE [LARGE SCALE GENOMIC DNA]</scope>
    <source>
        <strain evidence="2">SPO-2</strain>
    </source>
</reference>
<sequence length="347" mass="40162">MSVEEYKLAAHALLHLKQFHIHVTQLNSIQSQKVFLNNVILTEENSNAVEADENDQNEIAISLNTDKIATQIRGCLSCLTSLPEDLDPSLITLLIDNPLLSDCRIILNKTESFYAHKYFLIKSSAYFSAMLGKNFEEANKLDIDIEIEYTGLFHLALEFIYTSKINREYCNNEKWIQDVDKYFITLWTAVYFQIQDMINKLLQVFEYDFILSPKFTDVFIPFDLFMRILEGKLSTLRSKDKIIGAQPPMSECRNDCRDTQQIRKAKPLNEYECLLEMAIKYAGKCNDPTICHQLITWIKTNCILRYVNATKVFECISQAPHNVQACIDPIGIFPYLQTKSQDNNQYL</sequence>